<organism evidence="3 4">
    <name type="scientific">Plasmodium relictum</name>
    <dbReference type="NCBI Taxonomy" id="85471"/>
    <lineage>
        <taxon>Eukaryota</taxon>
        <taxon>Sar</taxon>
        <taxon>Alveolata</taxon>
        <taxon>Apicomplexa</taxon>
        <taxon>Aconoidasida</taxon>
        <taxon>Haemosporida</taxon>
        <taxon>Plasmodiidae</taxon>
        <taxon>Plasmodium</taxon>
        <taxon>Plasmodium (Haemamoeba)</taxon>
    </lineage>
</organism>
<dbReference type="Proteomes" id="UP000220158">
    <property type="component" value="Chromosome 14"/>
</dbReference>
<keyword evidence="2" id="KW-1133">Transmembrane helix</keyword>
<feature type="transmembrane region" description="Helical" evidence="2">
    <location>
        <begin position="158"/>
        <end position="179"/>
    </location>
</feature>
<dbReference type="EMBL" id="LN835309">
    <property type="protein sequence ID" value="CRH02349.1"/>
    <property type="molecule type" value="Genomic_DNA"/>
</dbReference>
<keyword evidence="4" id="KW-1185">Reference proteome</keyword>
<evidence type="ECO:0000256" key="1">
    <source>
        <dbReference type="SAM" id="Coils"/>
    </source>
</evidence>
<reference evidence="3 4" key="1">
    <citation type="submission" date="2015-04" db="EMBL/GenBank/DDBJ databases">
        <authorList>
            <consortium name="Pathogen Informatics"/>
        </authorList>
    </citation>
    <scope>NUCLEOTIDE SEQUENCE [LARGE SCALE GENOMIC DNA]</scope>
    <source>
        <strain evidence="3 4">SGS1</strain>
    </source>
</reference>
<proteinExistence type="predicted"/>
<dbReference type="GeneID" id="39738509"/>
<gene>
    <name evidence="3" type="ORF">PRELSG_1407900</name>
</gene>
<evidence type="ECO:0000256" key="2">
    <source>
        <dbReference type="SAM" id="Phobius"/>
    </source>
</evidence>
<keyword evidence="2" id="KW-0472">Membrane</keyword>
<feature type="transmembrane region" description="Helical" evidence="2">
    <location>
        <begin position="75"/>
        <end position="93"/>
    </location>
</feature>
<evidence type="ECO:0000313" key="4">
    <source>
        <dbReference type="Proteomes" id="UP000220158"/>
    </source>
</evidence>
<keyword evidence="1" id="KW-0175">Coiled coil</keyword>
<accession>A0A1J1HBA6</accession>
<dbReference type="AlphaFoldDB" id="A0A1J1HBA6"/>
<dbReference type="OrthoDB" id="372066at2759"/>
<sequence length="987" mass="119574">MEEKIKLYINDLNFLELCYLIDKEKLKIDTIAECICSNNLLIISKVLEKCENHNLKKNILEELDNEIVKKDNIKIFLYIKNYVFLLYKILLLFDKINLEVNKKLCEFFLIYSLKLIIFYNEKEFIKSILIDLIINLDCKKDTYDKLFLGKLQKNLYDFYCFIYLPNFIFLNSLLIYLYANVKYDLNENLKNETVQQISFALKEINNFFENLVCKNKHIEEINNFQNSEQFLHMNCSNSDFLFDRECLYDTINKTNIKIIYKKCNFSLLYSYIQFSFNTNKYSLDKNEYDKNYNFRNININNFLLLLKILSPHFLLWVSKMENQQENEKREDNNIQSMIPKNEKTDYYCFNYIYIINDFEVNYLREANDCFFFFFFSLLSLNKINKNLNEDIDTLMNNIIYNYRSFFEQRYSFLVESEPILSRKVKKNNKIVIMEITNVDKKANNENESLCERKTNPNEIEQEINKNYEFFCKTTSDILLKNSNQISIKLKSLIIWGYLYFDDMDELNFFNLVNIFIFNDKFTYNKSEDINEFLYKKNDFFIYNYKVFKNSYEYKTLSFKYMDTFSNYISFFILNVIIILAKIYLYSNFTQFEKKLECIKKDYNENEEEIQIVNNHKNINYLDKIINKEYKNKIKNYTENSIKNNMKNYLKSNIKIDIKDNIEDEKIKISEDIISDETKKNLNKLCNDIMNSYFHFKVHSTNEKIEIFFNELLFICFKLINYPFKNVQKMCLSSISLMISKINIRNYFNYINKKVEVLITFIDDKFYDQNEVIKNYINIKCKVTKYMNLNFIKSVEYLIHICFLKVSNRALCSIIAKHILACFHYHPHLFSFVLYKYLNIIFYLMETNNINFIINSLKCLFILYKINSKEMKIYSSDIVYRLHLLFNIFYENNLNLCDNNTSKFNENSINNYDVNSNNIISFLKNYFFNVSQVEKSKKEMLLHIKLILYCIYNTCSKSEYLKLIHIFSKYPEQFKDYSKKFQVFSSFW</sequence>
<evidence type="ECO:0000313" key="3">
    <source>
        <dbReference type="EMBL" id="CRH02349.1"/>
    </source>
</evidence>
<feature type="coiled-coil region" evidence="1">
    <location>
        <begin position="588"/>
        <end position="615"/>
    </location>
</feature>
<name>A0A1J1HBA6_PLARL</name>
<dbReference type="RefSeq" id="XP_028534870.1">
    <property type="nucleotide sequence ID" value="XM_028679126.1"/>
</dbReference>
<dbReference type="KEGG" id="prel:PRELSG_1407900"/>
<keyword evidence="2" id="KW-0812">Transmembrane</keyword>
<dbReference type="VEuPathDB" id="PlasmoDB:PRELSG_1407900"/>
<feature type="transmembrane region" description="Helical" evidence="2">
    <location>
        <begin position="564"/>
        <end position="584"/>
    </location>
</feature>
<protein>
    <submittedName>
        <fullName evidence="3">Uncharacterized protein</fullName>
    </submittedName>
</protein>